<dbReference type="Gene3D" id="1.20.5.1930">
    <property type="match status" value="1"/>
</dbReference>
<feature type="transmembrane region" description="Helical" evidence="10">
    <location>
        <begin position="113"/>
        <end position="132"/>
    </location>
</feature>
<keyword evidence="8" id="KW-0902">Two-component regulatory system</keyword>
<keyword evidence="10" id="KW-0472">Membrane</keyword>
<keyword evidence="7" id="KW-0067">ATP-binding</keyword>
<organism evidence="12 13">
    <name type="scientific">Calothrix parasitica NIES-267</name>
    <dbReference type="NCBI Taxonomy" id="1973488"/>
    <lineage>
        <taxon>Bacteria</taxon>
        <taxon>Bacillati</taxon>
        <taxon>Cyanobacteriota</taxon>
        <taxon>Cyanophyceae</taxon>
        <taxon>Nostocales</taxon>
        <taxon>Calotrichaceae</taxon>
        <taxon>Calothrix</taxon>
    </lineage>
</organism>
<dbReference type="Gene3D" id="3.30.565.10">
    <property type="entry name" value="Histidine kinase-like ATPase, C-terminal domain"/>
    <property type="match status" value="1"/>
</dbReference>
<evidence type="ECO:0000256" key="5">
    <source>
        <dbReference type="ARBA" id="ARBA00022741"/>
    </source>
</evidence>
<evidence type="ECO:0000313" key="13">
    <source>
        <dbReference type="Proteomes" id="UP000218418"/>
    </source>
</evidence>
<dbReference type="SMART" id="SM00387">
    <property type="entry name" value="HATPase_c"/>
    <property type="match status" value="1"/>
</dbReference>
<keyword evidence="6 12" id="KW-0418">Kinase</keyword>
<evidence type="ECO:0000256" key="4">
    <source>
        <dbReference type="ARBA" id="ARBA00022679"/>
    </source>
</evidence>
<dbReference type="InterPro" id="IPR036890">
    <property type="entry name" value="HATPase_C_sf"/>
</dbReference>
<dbReference type="EMBL" id="AP018227">
    <property type="protein sequence ID" value="BAY83183.1"/>
    <property type="molecule type" value="Genomic_DNA"/>
</dbReference>
<dbReference type="InterPro" id="IPR003594">
    <property type="entry name" value="HATPase_dom"/>
</dbReference>
<feature type="transmembrane region" description="Helical" evidence="10">
    <location>
        <begin position="44"/>
        <end position="63"/>
    </location>
</feature>
<dbReference type="Proteomes" id="UP000218418">
    <property type="component" value="Chromosome"/>
</dbReference>
<evidence type="ECO:0000256" key="10">
    <source>
        <dbReference type="SAM" id="Phobius"/>
    </source>
</evidence>
<dbReference type="PANTHER" id="PTHR24421">
    <property type="entry name" value="NITRATE/NITRITE SENSOR PROTEIN NARX-RELATED"/>
    <property type="match status" value="1"/>
</dbReference>
<dbReference type="AlphaFoldDB" id="A0A1Z4LPP3"/>
<keyword evidence="4" id="KW-0808">Transferase</keyword>
<dbReference type="GO" id="GO:0046983">
    <property type="term" value="F:protein dimerization activity"/>
    <property type="evidence" value="ECO:0007669"/>
    <property type="project" value="InterPro"/>
</dbReference>
<reference evidence="12 13" key="1">
    <citation type="submission" date="2017-06" db="EMBL/GenBank/DDBJ databases">
        <title>Genome sequencing of cyanobaciteial culture collection at National Institute for Environmental Studies (NIES).</title>
        <authorList>
            <person name="Hirose Y."/>
            <person name="Shimura Y."/>
            <person name="Fujisawa T."/>
            <person name="Nakamura Y."/>
            <person name="Kawachi M."/>
        </authorList>
    </citation>
    <scope>NUCLEOTIDE SEQUENCE [LARGE SCALE GENOMIC DNA]</scope>
    <source>
        <strain evidence="12 13">NIES-267</strain>
    </source>
</reference>
<evidence type="ECO:0000256" key="7">
    <source>
        <dbReference type="ARBA" id="ARBA00022840"/>
    </source>
</evidence>
<evidence type="ECO:0000256" key="1">
    <source>
        <dbReference type="ARBA" id="ARBA00000085"/>
    </source>
</evidence>
<feature type="domain" description="Histidine kinase" evidence="11">
    <location>
        <begin position="210"/>
        <end position="397"/>
    </location>
</feature>
<keyword evidence="5" id="KW-0547">Nucleotide-binding</keyword>
<dbReference type="Pfam" id="PF02518">
    <property type="entry name" value="HATPase_c"/>
    <property type="match status" value="1"/>
</dbReference>
<evidence type="ECO:0000313" key="12">
    <source>
        <dbReference type="EMBL" id="BAY83183.1"/>
    </source>
</evidence>
<protein>
    <recommendedName>
        <fullName evidence="2">histidine kinase</fullName>
        <ecNumber evidence="2">2.7.13.3</ecNumber>
    </recommendedName>
</protein>
<feature type="coiled-coil region" evidence="9">
    <location>
        <begin position="185"/>
        <end position="212"/>
    </location>
</feature>
<gene>
    <name evidence="12" type="ORF">NIES267_26700</name>
</gene>
<proteinExistence type="predicted"/>
<feature type="transmembrane region" description="Helical" evidence="10">
    <location>
        <begin position="15"/>
        <end position="32"/>
    </location>
</feature>
<keyword evidence="9" id="KW-0175">Coiled coil</keyword>
<dbReference type="OrthoDB" id="199946at2"/>
<keyword evidence="13" id="KW-1185">Reference proteome</keyword>
<dbReference type="CDD" id="cd16917">
    <property type="entry name" value="HATPase_UhpB-NarQ-NarX-like"/>
    <property type="match status" value="1"/>
</dbReference>
<evidence type="ECO:0000256" key="3">
    <source>
        <dbReference type="ARBA" id="ARBA00022553"/>
    </source>
</evidence>
<dbReference type="GO" id="GO:0005524">
    <property type="term" value="F:ATP binding"/>
    <property type="evidence" value="ECO:0007669"/>
    <property type="project" value="UniProtKB-KW"/>
</dbReference>
<keyword evidence="10" id="KW-1133">Transmembrane helix</keyword>
<dbReference type="InterPro" id="IPR005467">
    <property type="entry name" value="His_kinase_dom"/>
</dbReference>
<feature type="transmembrane region" description="Helical" evidence="10">
    <location>
        <begin position="75"/>
        <end position="101"/>
    </location>
</feature>
<dbReference type="InterPro" id="IPR011712">
    <property type="entry name" value="Sig_transdc_His_kin_sub3_dim/P"/>
</dbReference>
<dbReference type="PANTHER" id="PTHR24421:SF10">
    <property type="entry name" value="NITRATE_NITRITE SENSOR PROTEIN NARQ"/>
    <property type="match status" value="1"/>
</dbReference>
<evidence type="ECO:0000256" key="2">
    <source>
        <dbReference type="ARBA" id="ARBA00012438"/>
    </source>
</evidence>
<dbReference type="InterPro" id="IPR050482">
    <property type="entry name" value="Sensor_HK_TwoCompSys"/>
</dbReference>
<comment type="catalytic activity">
    <reaction evidence="1">
        <text>ATP + protein L-histidine = ADP + protein N-phospho-L-histidine.</text>
        <dbReference type="EC" id="2.7.13.3"/>
    </reaction>
</comment>
<evidence type="ECO:0000256" key="6">
    <source>
        <dbReference type="ARBA" id="ARBA00022777"/>
    </source>
</evidence>
<evidence type="ECO:0000256" key="8">
    <source>
        <dbReference type="ARBA" id="ARBA00023012"/>
    </source>
</evidence>
<dbReference type="SUPFAM" id="SSF55874">
    <property type="entry name" value="ATPase domain of HSP90 chaperone/DNA topoisomerase II/histidine kinase"/>
    <property type="match status" value="1"/>
</dbReference>
<dbReference type="GO" id="GO:0000155">
    <property type="term" value="F:phosphorelay sensor kinase activity"/>
    <property type="evidence" value="ECO:0007669"/>
    <property type="project" value="InterPro"/>
</dbReference>
<keyword evidence="10" id="KW-0812">Transmembrane</keyword>
<feature type="transmembrane region" description="Helical" evidence="10">
    <location>
        <begin position="165"/>
        <end position="184"/>
    </location>
</feature>
<evidence type="ECO:0000256" key="9">
    <source>
        <dbReference type="SAM" id="Coils"/>
    </source>
</evidence>
<dbReference type="GO" id="GO:0016020">
    <property type="term" value="C:membrane"/>
    <property type="evidence" value="ECO:0007669"/>
    <property type="project" value="InterPro"/>
</dbReference>
<evidence type="ECO:0000259" key="11">
    <source>
        <dbReference type="PROSITE" id="PS50109"/>
    </source>
</evidence>
<sequence>MRFNQTASLSIRRTISYIEWSILIVYFLLFLLNRNEIDYNSLPIQTFVRFIQLLSLTVLTFIFPINHPAWQRRAYIVLEVFAIMIPAAFGIYFEIFLYFILVKSCFLLKRKEVIFITSLIGIVWNIIIAFSIPKILEFNKATLEERIAQLDNTNLIVRRVIINNIGDYLTVSIFVLLFSFVVIAEQKSRRKAEKLTEQIESLAANLERGRIAREIHDSLGHYLTTLDIQLELAQRLHEKDPNKAINSLNIAKDLASECLTRVRNSVQSIRQTNFNLNQALATLVEQVGRNQSFIINIDSQLPQLPSQTSHQLYCIVQEAVTNIQKHAFAKVVNIKGYQNTQGIILEIIDDGQGFEVNAHHTGFGLRGMQERVQILGGEIQIKSTFDKGTMIRVLIPS</sequence>
<name>A0A1Z4LPP3_9CYAN</name>
<dbReference type="Pfam" id="PF07730">
    <property type="entry name" value="HisKA_3"/>
    <property type="match status" value="1"/>
</dbReference>
<keyword evidence="3" id="KW-0597">Phosphoprotein</keyword>
<accession>A0A1Z4LPP3</accession>
<dbReference type="EC" id="2.7.13.3" evidence="2"/>
<dbReference type="PROSITE" id="PS50109">
    <property type="entry name" value="HIS_KIN"/>
    <property type="match status" value="1"/>
</dbReference>